<organism evidence="1">
    <name type="scientific">viral metagenome</name>
    <dbReference type="NCBI Taxonomy" id="1070528"/>
    <lineage>
        <taxon>unclassified sequences</taxon>
        <taxon>metagenomes</taxon>
        <taxon>organismal metagenomes</taxon>
    </lineage>
</organism>
<dbReference type="EMBL" id="MT143099">
    <property type="protein sequence ID" value="QJA92830.1"/>
    <property type="molecule type" value="Genomic_DNA"/>
</dbReference>
<proteinExistence type="predicted"/>
<protein>
    <submittedName>
        <fullName evidence="1">Uncharacterized protein</fullName>
    </submittedName>
</protein>
<evidence type="ECO:0000313" key="1">
    <source>
        <dbReference type="EMBL" id="QJA92830.1"/>
    </source>
</evidence>
<name>A0A6M3LDJ8_9ZZZZ</name>
<gene>
    <name evidence="1" type="ORF">MM415B04452_0008</name>
</gene>
<sequence>MNSRIKSVTIITAAHTKTYTLGETYNGLKLHEIVNASQDFDDMCHIEFAGQTEQDKQGVFSAINVPCEVQYEAVED</sequence>
<dbReference type="AlphaFoldDB" id="A0A6M3LDJ8"/>
<accession>A0A6M3LDJ8</accession>
<reference evidence="1" key="1">
    <citation type="submission" date="2020-03" db="EMBL/GenBank/DDBJ databases">
        <title>The deep terrestrial virosphere.</title>
        <authorList>
            <person name="Holmfeldt K."/>
            <person name="Nilsson E."/>
            <person name="Simone D."/>
            <person name="Lopez-Fernandez M."/>
            <person name="Wu X."/>
            <person name="de Brujin I."/>
            <person name="Lundin D."/>
            <person name="Andersson A."/>
            <person name="Bertilsson S."/>
            <person name="Dopson M."/>
        </authorList>
    </citation>
    <scope>NUCLEOTIDE SEQUENCE</scope>
    <source>
        <strain evidence="1">MM415B04452</strain>
    </source>
</reference>